<evidence type="ECO:0000313" key="2">
    <source>
        <dbReference type="EMBL" id="AXE81364.1"/>
    </source>
</evidence>
<reference evidence="2 3" key="1">
    <citation type="journal article" date="2018" name="Front. Microbiol.">
        <title>Genome Sequencing of Streptomyces atratus SCSIOZH16 and Activation Production of Nocardamine via Metabolic Engineering.</title>
        <authorList>
            <person name="Li Y."/>
            <person name="Zhang C."/>
            <person name="Liu C."/>
            <person name="Ju J."/>
            <person name="Ma J."/>
        </authorList>
    </citation>
    <scope>NUCLEOTIDE SEQUENCE [LARGE SCALE GENOMIC DNA]</scope>
    <source>
        <strain evidence="2 3">SCSIO_ZH16</strain>
    </source>
</reference>
<feature type="transmembrane region" description="Helical" evidence="1">
    <location>
        <begin position="407"/>
        <end position="425"/>
    </location>
</feature>
<evidence type="ECO:0000313" key="3">
    <source>
        <dbReference type="Proteomes" id="UP000252698"/>
    </source>
</evidence>
<keyword evidence="1" id="KW-0472">Membrane</keyword>
<dbReference type="AlphaFoldDB" id="A0A2Z5JMB0"/>
<gene>
    <name evidence="2" type="ORF">C5746_35430</name>
</gene>
<keyword evidence="1" id="KW-1133">Transmembrane helix</keyword>
<feature type="transmembrane region" description="Helical" evidence="1">
    <location>
        <begin position="468"/>
        <end position="489"/>
    </location>
</feature>
<keyword evidence="1" id="KW-0812">Transmembrane</keyword>
<dbReference type="EMBL" id="CP027306">
    <property type="protein sequence ID" value="AXE81364.1"/>
    <property type="molecule type" value="Genomic_DNA"/>
</dbReference>
<dbReference type="KEGG" id="sata:C5746_35430"/>
<organism evidence="2 3">
    <name type="scientific">Streptomyces atratus</name>
    <dbReference type="NCBI Taxonomy" id="1893"/>
    <lineage>
        <taxon>Bacteria</taxon>
        <taxon>Bacillati</taxon>
        <taxon>Actinomycetota</taxon>
        <taxon>Actinomycetes</taxon>
        <taxon>Kitasatosporales</taxon>
        <taxon>Streptomycetaceae</taxon>
        <taxon>Streptomyces</taxon>
    </lineage>
</organism>
<protein>
    <submittedName>
        <fullName evidence="2">Membrane-associated oxidoreductase</fullName>
    </submittedName>
</protein>
<evidence type="ECO:0000256" key="1">
    <source>
        <dbReference type="SAM" id="Phobius"/>
    </source>
</evidence>
<dbReference type="Proteomes" id="UP000252698">
    <property type="component" value="Chromosome"/>
</dbReference>
<dbReference type="GeneID" id="95523637"/>
<accession>A0A2Z5JMB0</accession>
<proteinExistence type="predicted"/>
<feature type="transmembrane region" description="Helical" evidence="1">
    <location>
        <begin position="437"/>
        <end position="456"/>
    </location>
</feature>
<name>A0A2Z5JMB0_STRAR</name>
<dbReference type="RefSeq" id="WP_114247771.1">
    <property type="nucleotide sequence ID" value="NZ_CP027306.1"/>
</dbReference>
<sequence length="495" mass="54249">MEITELTPAERRVWDAFPLGAPVDFRRCVEAEDDPETGAGWGPERTVRGEVLRALLISGRQEDGEAAALRVMGARISGSLNLRYATAEYAVLLAGCHFEQAPNLYGAQLRQLNLSNSVLSGLAAATVRIDGVLRLTDCRISGPVRLGGSRITQALFFDRTRIWVNADGSTAPNDKVVLQLNHVIAGDDMWLPALVVHGEFRLDGAAVTGQVLLNDAELLNPGATALQAETLTVGTDVHAMRIRVEGRTNVRGSRIPGQLNFAYARLSNPGGVAVRAGSCTVGELWLREAAPIRGRVNLRRAQIDLIHADPAVWPRDVRLDGLTYTILLPHLPAEQRLPLLGREEEGYVPYAYEQLTAAYRRIGDDDAARTVQLAKQRTHRTTLPGYARVWGYLQDVTVGYGFRPVRAATWLFSLLLIGSLAYGLHRPPPLKAGEAPPFSAFFYTLDLLLPIIDFGQEKAFNPQGWYQYLSYLLIAAGWLLATTIAAGITRSVSRQ</sequence>